<dbReference type="FunFam" id="1.10.287.130:FF:000038">
    <property type="entry name" value="Sensory transduction histidine kinase"/>
    <property type="match status" value="1"/>
</dbReference>
<feature type="transmembrane region" description="Helical" evidence="15">
    <location>
        <begin position="134"/>
        <end position="150"/>
    </location>
</feature>
<dbReference type="EC" id="2.7.13.3" evidence="4"/>
<dbReference type="Pfam" id="PF00072">
    <property type="entry name" value="Response_reg"/>
    <property type="match status" value="1"/>
</dbReference>
<dbReference type="EMBL" id="JAHHHD010000001">
    <property type="protein sequence ID" value="MBW4657155.1"/>
    <property type="molecule type" value="Genomic_DNA"/>
</dbReference>
<keyword evidence="15" id="KW-1133">Transmembrane helix</keyword>
<dbReference type="PROSITE" id="PS50109">
    <property type="entry name" value="HIS_KIN"/>
    <property type="match status" value="1"/>
</dbReference>
<evidence type="ECO:0000256" key="1">
    <source>
        <dbReference type="ARBA" id="ARBA00000085"/>
    </source>
</evidence>
<feature type="domain" description="MHYT" evidence="20">
    <location>
        <begin position="22"/>
        <end position="226"/>
    </location>
</feature>
<evidence type="ECO:0000259" key="19">
    <source>
        <dbReference type="PROSITE" id="PS50113"/>
    </source>
</evidence>
<keyword evidence="12" id="KW-0131">Cell cycle</keyword>
<evidence type="ECO:0000256" key="10">
    <source>
        <dbReference type="ARBA" id="ARBA00023012"/>
    </source>
</evidence>
<dbReference type="GO" id="GO:0005524">
    <property type="term" value="F:ATP binding"/>
    <property type="evidence" value="ECO:0007669"/>
    <property type="project" value="UniProtKB-KW"/>
</dbReference>
<dbReference type="PROSITE" id="PS50110">
    <property type="entry name" value="RESPONSE_REGULATORY"/>
    <property type="match status" value="1"/>
</dbReference>
<dbReference type="InterPro" id="IPR011006">
    <property type="entry name" value="CheY-like_superfamily"/>
</dbReference>
<dbReference type="InterPro" id="IPR000700">
    <property type="entry name" value="PAS-assoc_C"/>
</dbReference>
<gene>
    <name evidence="21" type="ORF">KME15_00640</name>
</gene>
<dbReference type="PROSITE" id="PS50046">
    <property type="entry name" value="PHYTOCHROME_2"/>
    <property type="match status" value="1"/>
</dbReference>
<feature type="domain" description="Phytochrome chromophore attachment site" evidence="16">
    <location>
        <begin position="457"/>
        <end position="621"/>
    </location>
</feature>
<keyword evidence="10" id="KW-0902">Two-component regulatory system</keyword>
<dbReference type="PANTHER" id="PTHR43047">
    <property type="entry name" value="TWO-COMPONENT HISTIDINE PROTEIN KINASE"/>
    <property type="match status" value="1"/>
</dbReference>
<dbReference type="Gene3D" id="3.40.50.2300">
    <property type="match status" value="1"/>
</dbReference>
<comment type="similarity">
    <text evidence="3">In the N-terminal section; belongs to the phytochrome family.</text>
</comment>
<evidence type="ECO:0000256" key="3">
    <source>
        <dbReference type="ARBA" id="ARBA00006402"/>
    </source>
</evidence>
<dbReference type="Gene3D" id="3.30.565.10">
    <property type="entry name" value="Histidine kinase-like ATPase, C-terminal domain"/>
    <property type="match status" value="1"/>
</dbReference>
<dbReference type="Gene3D" id="3.30.450.20">
    <property type="entry name" value="PAS domain"/>
    <property type="match status" value="1"/>
</dbReference>
<dbReference type="Gene3D" id="1.10.287.130">
    <property type="match status" value="1"/>
</dbReference>
<evidence type="ECO:0000313" key="21">
    <source>
        <dbReference type="EMBL" id="MBW4657155.1"/>
    </source>
</evidence>
<reference evidence="21" key="1">
    <citation type="submission" date="2021-05" db="EMBL/GenBank/DDBJ databases">
        <authorList>
            <person name="Pietrasiak N."/>
            <person name="Ward R."/>
            <person name="Stajich J.E."/>
            <person name="Kurbessoian T."/>
        </authorList>
    </citation>
    <scope>NUCLEOTIDE SEQUENCE</scope>
    <source>
        <strain evidence="21">UHER 2000/2452</strain>
    </source>
</reference>
<dbReference type="SUPFAM" id="SSF55785">
    <property type="entry name" value="PYP-like sensor domain (PAS domain)"/>
    <property type="match status" value="1"/>
</dbReference>
<dbReference type="Pfam" id="PF02518">
    <property type="entry name" value="HATPase_c"/>
    <property type="match status" value="1"/>
</dbReference>
<evidence type="ECO:0000256" key="4">
    <source>
        <dbReference type="ARBA" id="ARBA00012438"/>
    </source>
</evidence>
<dbReference type="InterPro" id="IPR003594">
    <property type="entry name" value="HATPase_dom"/>
</dbReference>
<dbReference type="InterPro" id="IPR003018">
    <property type="entry name" value="GAF"/>
</dbReference>
<comment type="caution">
    <text evidence="21">The sequence shown here is derived from an EMBL/GenBank/DDBJ whole genome shotgun (WGS) entry which is preliminary data.</text>
</comment>
<dbReference type="InterPro" id="IPR029016">
    <property type="entry name" value="GAF-like_dom_sf"/>
</dbReference>
<dbReference type="InterPro" id="IPR005330">
    <property type="entry name" value="MHYT_dom"/>
</dbReference>
<comment type="subcellular location">
    <subcellularLocation>
        <location evidence="2">Membrane</location>
    </subcellularLocation>
</comment>
<keyword evidence="11 15" id="KW-0472">Membrane</keyword>
<organism evidence="21 22">
    <name type="scientific">Drouetiella hepatica Uher 2000/2452</name>
    <dbReference type="NCBI Taxonomy" id="904376"/>
    <lineage>
        <taxon>Bacteria</taxon>
        <taxon>Bacillati</taxon>
        <taxon>Cyanobacteriota</taxon>
        <taxon>Cyanophyceae</taxon>
        <taxon>Oculatellales</taxon>
        <taxon>Oculatellaceae</taxon>
        <taxon>Drouetiella</taxon>
    </lineage>
</organism>
<feature type="domain" description="Response regulatory" evidence="18">
    <location>
        <begin position="923"/>
        <end position="1039"/>
    </location>
</feature>
<dbReference type="CDD" id="cd16922">
    <property type="entry name" value="HATPase_EvgS-ArcB-TorS-like"/>
    <property type="match status" value="1"/>
</dbReference>
<dbReference type="SUPFAM" id="SSF52172">
    <property type="entry name" value="CheY-like"/>
    <property type="match status" value="1"/>
</dbReference>
<evidence type="ECO:0000256" key="13">
    <source>
        <dbReference type="ARBA" id="ARBA00074306"/>
    </source>
</evidence>
<dbReference type="Pfam" id="PF00512">
    <property type="entry name" value="HisKA"/>
    <property type="match status" value="1"/>
</dbReference>
<evidence type="ECO:0000259" key="18">
    <source>
        <dbReference type="PROSITE" id="PS50110"/>
    </source>
</evidence>
<dbReference type="SMART" id="SM00387">
    <property type="entry name" value="HATPase_c"/>
    <property type="match status" value="1"/>
</dbReference>
<dbReference type="GO" id="GO:0009927">
    <property type="term" value="F:histidine phosphotransfer kinase activity"/>
    <property type="evidence" value="ECO:0007669"/>
    <property type="project" value="TreeGrafter"/>
</dbReference>
<keyword evidence="9" id="KW-0067">ATP-binding</keyword>
<feature type="domain" description="PAC" evidence="19">
    <location>
        <begin position="385"/>
        <end position="437"/>
    </location>
</feature>
<dbReference type="Gene3D" id="3.30.450.40">
    <property type="match status" value="1"/>
</dbReference>
<dbReference type="PROSITE" id="PS50113">
    <property type="entry name" value="PAC"/>
    <property type="match status" value="1"/>
</dbReference>
<dbReference type="Proteomes" id="UP000757435">
    <property type="component" value="Unassembled WGS sequence"/>
</dbReference>
<comment type="catalytic activity">
    <reaction evidence="1">
        <text>ATP + protein L-histidine = ADP + protein N-phospho-L-histidine.</text>
        <dbReference type="EC" id="2.7.13.3"/>
    </reaction>
</comment>
<evidence type="ECO:0000259" key="17">
    <source>
        <dbReference type="PROSITE" id="PS50109"/>
    </source>
</evidence>
<evidence type="ECO:0000256" key="8">
    <source>
        <dbReference type="ARBA" id="ARBA00022777"/>
    </source>
</evidence>
<dbReference type="GO" id="GO:0005886">
    <property type="term" value="C:plasma membrane"/>
    <property type="evidence" value="ECO:0007669"/>
    <property type="project" value="TreeGrafter"/>
</dbReference>
<reference evidence="21" key="2">
    <citation type="journal article" date="2022" name="Microbiol. Resour. Announc.">
        <title>Metagenome Sequencing to Explore Phylogenomics of Terrestrial Cyanobacteria.</title>
        <authorList>
            <person name="Ward R.D."/>
            <person name="Stajich J.E."/>
            <person name="Johansen J.R."/>
            <person name="Huntemann M."/>
            <person name="Clum A."/>
            <person name="Foster B."/>
            <person name="Foster B."/>
            <person name="Roux S."/>
            <person name="Palaniappan K."/>
            <person name="Varghese N."/>
            <person name="Mukherjee S."/>
            <person name="Reddy T.B.K."/>
            <person name="Daum C."/>
            <person name="Copeland A."/>
            <person name="Chen I.A."/>
            <person name="Ivanova N.N."/>
            <person name="Kyrpides N.C."/>
            <person name="Shapiro N."/>
            <person name="Eloe-Fadrosh E.A."/>
            <person name="Pietrasiak N."/>
        </authorList>
    </citation>
    <scope>NUCLEOTIDE SEQUENCE</scope>
    <source>
        <strain evidence="21">UHER 2000/2452</strain>
    </source>
</reference>
<evidence type="ECO:0000313" key="22">
    <source>
        <dbReference type="Proteomes" id="UP000757435"/>
    </source>
</evidence>
<feature type="domain" description="Histidine kinase" evidence="17">
    <location>
        <begin position="662"/>
        <end position="896"/>
    </location>
</feature>
<evidence type="ECO:0000256" key="2">
    <source>
        <dbReference type="ARBA" id="ARBA00004370"/>
    </source>
</evidence>
<proteinExistence type="inferred from homology"/>
<keyword evidence="7" id="KW-0547">Nucleotide-binding</keyword>
<evidence type="ECO:0000259" key="16">
    <source>
        <dbReference type="PROSITE" id="PS50046"/>
    </source>
</evidence>
<keyword evidence="8" id="KW-0418">Kinase</keyword>
<evidence type="ECO:0000256" key="6">
    <source>
        <dbReference type="ARBA" id="ARBA00022679"/>
    </source>
</evidence>
<dbReference type="InterPro" id="IPR003661">
    <property type="entry name" value="HisK_dim/P_dom"/>
</dbReference>
<dbReference type="PANTHER" id="PTHR43047:SF72">
    <property type="entry name" value="OSMOSENSING HISTIDINE PROTEIN KINASE SLN1"/>
    <property type="match status" value="1"/>
</dbReference>
<evidence type="ECO:0000259" key="20">
    <source>
        <dbReference type="PROSITE" id="PS50924"/>
    </source>
</evidence>
<dbReference type="Pfam" id="PF01590">
    <property type="entry name" value="GAF"/>
    <property type="match status" value="1"/>
</dbReference>
<dbReference type="InterPro" id="IPR016132">
    <property type="entry name" value="Phyto_chromo_attachment"/>
</dbReference>
<accession>A0A951UKE0</accession>
<feature type="transmembrane region" description="Helical" evidence="15">
    <location>
        <begin position="268"/>
        <end position="289"/>
    </location>
</feature>
<evidence type="ECO:0000256" key="7">
    <source>
        <dbReference type="ARBA" id="ARBA00022741"/>
    </source>
</evidence>
<dbReference type="InterPro" id="IPR005467">
    <property type="entry name" value="His_kinase_dom"/>
</dbReference>
<dbReference type="Pfam" id="PF03707">
    <property type="entry name" value="MHYT"/>
    <property type="match status" value="2"/>
</dbReference>
<dbReference type="PRINTS" id="PR00344">
    <property type="entry name" value="BCTRLSENSOR"/>
</dbReference>
<sequence>MTLTNSTTAFLIGAFSTLPDAYSLSLVALSLALSIVASYTALDLAARGHVPTERRRRWLWLLGGAIAMGTGIWLAHFIAMMAFDLPQGVIYKTWEILLSLIHSIAVSGIALGLLRQSSLRQSSLRQSSLRQLRFVSSSVCLGGAIAWMHYASLTAMQMPVRIQYNIVWVALSVITAIAFSFVAVRLACPLKESARKLMRQRLSSALMMGLATGSTHLLGMAATHFVPPEMGSELVEETAKVNQSALLPDSILLPNSTDSTAFLNPSQLAITIGIGTIAILMLALTVSLFDRYIAVHLLREQVLQESEKRFRMLIREMQVGVLLLNNRAEILIRNRAAIRLLNSSDEKQMHPVFGVGWQLLQENGAPFAIADLPVQQAIALRRPIHDAVIGIEPYQTRRYWLLVNADPQFALDGSVERIVCTLSDITDQKQAETALQKTVEREQAIARVIQQMRQTLDLDTIFATTTQELRRALNCDRVVIYRFHADWSGEFVAESVAPLWVPLIQQHLQQMHLSENLSGGRSCAIKNLGTYATLSQDTYLQETQGGSFSKGTPYLCVPDIDKAGFQDCYLQRLKSFQARAYIAVPIFCGNKLWGLLASYQNSEPRQWEAADNRMMTQIGTQLGVAVQQAELFARTQQQAEELKTAKETADAANRAKTEFLANMSHELRTPLNAILGFAQLMHHDDSLSLEHSQYLDIISRSGAHLLGLINDILEMSKIEAGRTTLHKSSFNFYRLLDSLEEMLLLRVKAKALALVIDRASNVPKFINADESKLRQVLINLLGNAVKFTHQGSIILRVRLGQPRQHEPGQEEREFSIAPSRTLFFEVEDTGSGIAADELDKLFRPFEQTKTGLQSAEGSGLGLPISQKFVQIMGGEIKVSSRLGEGSLFSFEIQVELGHEPSAIAYQTTEPKILGLATHQPLYRILVVEDSLTNCLLLVKLLRTLGFEVQEAHNGQEAVAIWQEWQPHLIWMDIQMPIMNGYEATQRIKASARGQDTIIIALTASAFEEQRQAAFAAGCDDFVSKPFQREELMLKLSQYLGVEFLYESETQQKSESLASLGLSGRNGQRYSSLMLDQPAVNPTALQGMSSGWVNQLRYAASQCSDRLIFDLIDQIPEEHLDLAIVLTDLTESFRFDQIVALTEPMHRPADRPADRPAE</sequence>
<dbReference type="PROSITE" id="PS50924">
    <property type="entry name" value="MHYT"/>
    <property type="match status" value="1"/>
</dbReference>
<dbReference type="InterPro" id="IPR001789">
    <property type="entry name" value="Sig_transdc_resp-reg_receiver"/>
</dbReference>
<evidence type="ECO:0000256" key="5">
    <source>
        <dbReference type="ARBA" id="ARBA00022553"/>
    </source>
</evidence>
<dbReference type="InterPro" id="IPR036890">
    <property type="entry name" value="HATPase_C_sf"/>
</dbReference>
<feature type="transmembrane region" description="Helical" evidence="15">
    <location>
        <begin position="162"/>
        <end position="184"/>
    </location>
</feature>
<dbReference type="SUPFAM" id="SSF47384">
    <property type="entry name" value="Homodimeric domain of signal transducing histidine kinase"/>
    <property type="match status" value="1"/>
</dbReference>
<feature type="transmembrane region" description="Helical" evidence="15">
    <location>
        <begin position="21"/>
        <end position="46"/>
    </location>
</feature>
<dbReference type="InterPro" id="IPR036097">
    <property type="entry name" value="HisK_dim/P_sf"/>
</dbReference>
<evidence type="ECO:0000256" key="14">
    <source>
        <dbReference type="PROSITE-ProRule" id="PRU00169"/>
    </source>
</evidence>
<dbReference type="SMART" id="SM00388">
    <property type="entry name" value="HisKA"/>
    <property type="match status" value="1"/>
</dbReference>
<dbReference type="AlphaFoldDB" id="A0A951UKE0"/>
<dbReference type="CDD" id="cd17546">
    <property type="entry name" value="REC_hyHK_CKI1_RcsC-like"/>
    <property type="match status" value="1"/>
</dbReference>
<dbReference type="GO" id="GO:0000155">
    <property type="term" value="F:phosphorelay sensor kinase activity"/>
    <property type="evidence" value="ECO:0007669"/>
    <property type="project" value="InterPro"/>
</dbReference>
<dbReference type="SUPFAM" id="SSF55781">
    <property type="entry name" value="GAF domain-like"/>
    <property type="match status" value="1"/>
</dbReference>
<dbReference type="SMART" id="SM00065">
    <property type="entry name" value="GAF"/>
    <property type="match status" value="1"/>
</dbReference>
<evidence type="ECO:0000256" key="15">
    <source>
        <dbReference type="PROSITE-ProRule" id="PRU00244"/>
    </source>
</evidence>
<keyword evidence="6" id="KW-0808">Transferase</keyword>
<dbReference type="CDD" id="cd00082">
    <property type="entry name" value="HisKA"/>
    <property type="match status" value="1"/>
</dbReference>
<evidence type="ECO:0000256" key="12">
    <source>
        <dbReference type="ARBA" id="ARBA00023306"/>
    </source>
</evidence>
<evidence type="ECO:0000256" key="9">
    <source>
        <dbReference type="ARBA" id="ARBA00022840"/>
    </source>
</evidence>
<dbReference type="SMART" id="SM00448">
    <property type="entry name" value="REC"/>
    <property type="match status" value="1"/>
</dbReference>
<dbReference type="FunFam" id="3.30.565.10:FF:000010">
    <property type="entry name" value="Sensor histidine kinase RcsC"/>
    <property type="match status" value="1"/>
</dbReference>
<feature type="transmembrane region" description="Helical" evidence="15">
    <location>
        <begin position="58"/>
        <end position="82"/>
    </location>
</feature>
<keyword evidence="15" id="KW-0812">Transmembrane</keyword>
<feature type="transmembrane region" description="Helical" evidence="15">
    <location>
        <begin position="94"/>
        <end position="114"/>
    </location>
</feature>
<dbReference type="SUPFAM" id="SSF55874">
    <property type="entry name" value="ATPase domain of HSP90 chaperone/DNA topoisomerase II/histidine kinase"/>
    <property type="match status" value="1"/>
</dbReference>
<protein>
    <recommendedName>
        <fullName evidence="13">Circadian input-output histidine kinase CikA</fullName>
        <ecNumber evidence="4">2.7.13.3</ecNumber>
    </recommendedName>
</protein>
<feature type="modified residue" description="4-aspartylphosphate" evidence="14">
    <location>
        <position position="972"/>
    </location>
</feature>
<dbReference type="InterPro" id="IPR035965">
    <property type="entry name" value="PAS-like_dom_sf"/>
</dbReference>
<keyword evidence="5 14" id="KW-0597">Phosphoprotein</keyword>
<dbReference type="InterPro" id="IPR004358">
    <property type="entry name" value="Sig_transdc_His_kin-like_C"/>
</dbReference>
<name>A0A951UKE0_9CYAN</name>
<evidence type="ECO:0000256" key="11">
    <source>
        <dbReference type="ARBA" id="ARBA00023136"/>
    </source>
</evidence>